<comment type="caution">
    <text evidence="1">The sequence shown here is derived from an EMBL/GenBank/DDBJ whole genome shotgun (WGS) entry which is preliminary data.</text>
</comment>
<sequence length="166" mass="18893">MELRIAASDTPRTRGQFVQGATDVYSFPSRTAVYGGVRRGLQRRPRHSVRKALHTRADDINGTRKAARATYTWGAMYRPHSVSDLPPVVTLLWPIRPPLPCTDTSIERHLPQAMLHKFARKSCIPPVRRQARGRFHRAVRRKPRRPRIPPSCASPPDVDPHCLRVV</sequence>
<evidence type="ECO:0000313" key="2">
    <source>
        <dbReference type="Proteomes" id="UP000814033"/>
    </source>
</evidence>
<proteinExistence type="predicted"/>
<name>A0ACB8R695_9AGAM</name>
<dbReference type="Proteomes" id="UP000814033">
    <property type="component" value="Unassembled WGS sequence"/>
</dbReference>
<accession>A0ACB8R695</accession>
<dbReference type="EMBL" id="MU276347">
    <property type="protein sequence ID" value="KAI0039156.1"/>
    <property type="molecule type" value="Genomic_DNA"/>
</dbReference>
<protein>
    <submittedName>
        <fullName evidence="1">Uncharacterized protein</fullName>
    </submittedName>
</protein>
<reference evidence="1" key="2">
    <citation type="journal article" date="2022" name="New Phytol.">
        <title>Evolutionary transition to the ectomycorrhizal habit in the genomes of a hyperdiverse lineage of mushroom-forming fungi.</title>
        <authorList>
            <person name="Looney B."/>
            <person name="Miyauchi S."/>
            <person name="Morin E."/>
            <person name="Drula E."/>
            <person name="Courty P.E."/>
            <person name="Kohler A."/>
            <person name="Kuo A."/>
            <person name="LaButti K."/>
            <person name="Pangilinan J."/>
            <person name="Lipzen A."/>
            <person name="Riley R."/>
            <person name="Andreopoulos W."/>
            <person name="He G."/>
            <person name="Johnson J."/>
            <person name="Nolan M."/>
            <person name="Tritt A."/>
            <person name="Barry K.W."/>
            <person name="Grigoriev I.V."/>
            <person name="Nagy L.G."/>
            <person name="Hibbett D."/>
            <person name="Henrissat B."/>
            <person name="Matheny P.B."/>
            <person name="Labbe J."/>
            <person name="Martin F.M."/>
        </authorList>
    </citation>
    <scope>NUCLEOTIDE SEQUENCE</scope>
    <source>
        <strain evidence="1">FP105234-sp</strain>
    </source>
</reference>
<evidence type="ECO:0000313" key="1">
    <source>
        <dbReference type="EMBL" id="KAI0039156.1"/>
    </source>
</evidence>
<organism evidence="1 2">
    <name type="scientific">Auriscalpium vulgare</name>
    <dbReference type="NCBI Taxonomy" id="40419"/>
    <lineage>
        <taxon>Eukaryota</taxon>
        <taxon>Fungi</taxon>
        <taxon>Dikarya</taxon>
        <taxon>Basidiomycota</taxon>
        <taxon>Agaricomycotina</taxon>
        <taxon>Agaricomycetes</taxon>
        <taxon>Russulales</taxon>
        <taxon>Auriscalpiaceae</taxon>
        <taxon>Auriscalpium</taxon>
    </lineage>
</organism>
<gene>
    <name evidence="1" type="ORF">FA95DRAFT_1567326</name>
</gene>
<reference evidence="1" key="1">
    <citation type="submission" date="2021-02" db="EMBL/GenBank/DDBJ databases">
        <authorList>
            <consortium name="DOE Joint Genome Institute"/>
            <person name="Ahrendt S."/>
            <person name="Looney B.P."/>
            <person name="Miyauchi S."/>
            <person name="Morin E."/>
            <person name="Drula E."/>
            <person name="Courty P.E."/>
            <person name="Chicoki N."/>
            <person name="Fauchery L."/>
            <person name="Kohler A."/>
            <person name="Kuo A."/>
            <person name="Labutti K."/>
            <person name="Pangilinan J."/>
            <person name="Lipzen A."/>
            <person name="Riley R."/>
            <person name="Andreopoulos W."/>
            <person name="He G."/>
            <person name="Johnson J."/>
            <person name="Barry K.W."/>
            <person name="Grigoriev I.V."/>
            <person name="Nagy L."/>
            <person name="Hibbett D."/>
            <person name="Henrissat B."/>
            <person name="Matheny P.B."/>
            <person name="Labbe J."/>
            <person name="Martin F."/>
        </authorList>
    </citation>
    <scope>NUCLEOTIDE SEQUENCE</scope>
    <source>
        <strain evidence="1">FP105234-sp</strain>
    </source>
</reference>
<keyword evidence="2" id="KW-1185">Reference proteome</keyword>